<feature type="compositionally biased region" description="Polar residues" evidence="5">
    <location>
        <begin position="408"/>
        <end position="425"/>
    </location>
</feature>
<dbReference type="EMBL" id="JAEVFJ010000003">
    <property type="protein sequence ID" value="KAH8106261.1"/>
    <property type="molecule type" value="Genomic_DNA"/>
</dbReference>
<dbReference type="Pfam" id="PF13921">
    <property type="entry name" value="Myb_DNA-bind_6"/>
    <property type="match status" value="1"/>
</dbReference>
<evidence type="ECO:0000259" key="6">
    <source>
        <dbReference type="PROSITE" id="PS50090"/>
    </source>
</evidence>
<dbReference type="GO" id="GO:0001006">
    <property type="term" value="F:RNA polymerase III type 3 promoter sequence-specific DNA binding"/>
    <property type="evidence" value="ECO:0007669"/>
    <property type="project" value="TreeGrafter"/>
</dbReference>
<evidence type="ECO:0000313" key="9">
    <source>
        <dbReference type="Proteomes" id="UP000813824"/>
    </source>
</evidence>
<dbReference type="SUPFAM" id="SSF46689">
    <property type="entry name" value="Homeodomain-like"/>
    <property type="match status" value="4"/>
</dbReference>
<evidence type="ECO:0000259" key="7">
    <source>
        <dbReference type="PROSITE" id="PS51294"/>
    </source>
</evidence>
<evidence type="ECO:0000313" key="8">
    <source>
        <dbReference type="EMBL" id="KAH8106261.1"/>
    </source>
</evidence>
<keyword evidence="2" id="KW-0238">DNA-binding</keyword>
<feature type="compositionally biased region" description="Low complexity" evidence="5">
    <location>
        <begin position="585"/>
        <end position="594"/>
    </location>
</feature>
<organism evidence="8 9">
    <name type="scientific">Cristinia sonorae</name>
    <dbReference type="NCBI Taxonomy" id="1940300"/>
    <lineage>
        <taxon>Eukaryota</taxon>
        <taxon>Fungi</taxon>
        <taxon>Dikarya</taxon>
        <taxon>Basidiomycota</taxon>
        <taxon>Agaricomycotina</taxon>
        <taxon>Agaricomycetes</taxon>
        <taxon>Agaricomycetidae</taxon>
        <taxon>Agaricales</taxon>
        <taxon>Pleurotineae</taxon>
        <taxon>Stephanosporaceae</taxon>
        <taxon>Cristinia</taxon>
    </lineage>
</organism>
<accession>A0A8K0UWA4</accession>
<name>A0A8K0UWA4_9AGAR</name>
<evidence type="ECO:0000256" key="1">
    <source>
        <dbReference type="ARBA" id="ARBA00023015"/>
    </source>
</evidence>
<dbReference type="AlphaFoldDB" id="A0A8K0UWA4"/>
<dbReference type="Pfam" id="PF00249">
    <property type="entry name" value="Myb_DNA-binding"/>
    <property type="match status" value="1"/>
</dbReference>
<dbReference type="InterPro" id="IPR051575">
    <property type="entry name" value="Myb-like_DNA-bd"/>
</dbReference>
<feature type="compositionally biased region" description="Low complexity" evidence="5">
    <location>
        <begin position="396"/>
        <end position="407"/>
    </location>
</feature>
<dbReference type="PROSITE" id="PS51294">
    <property type="entry name" value="HTH_MYB"/>
    <property type="match status" value="2"/>
</dbReference>
<feature type="compositionally biased region" description="Basic and acidic residues" evidence="5">
    <location>
        <begin position="509"/>
        <end position="518"/>
    </location>
</feature>
<feature type="domain" description="Myb-like" evidence="6">
    <location>
        <begin position="240"/>
        <end position="284"/>
    </location>
</feature>
<evidence type="ECO:0000256" key="5">
    <source>
        <dbReference type="SAM" id="MobiDB-lite"/>
    </source>
</evidence>
<dbReference type="GO" id="GO:0042796">
    <property type="term" value="P:snRNA transcription by RNA polymerase III"/>
    <property type="evidence" value="ECO:0007669"/>
    <property type="project" value="TreeGrafter"/>
</dbReference>
<keyword evidence="4" id="KW-0539">Nucleus</keyword>
<feature type="compositionally biased region" description="Basic residues" evidence="5">
    <location>
        <begin position="622"/>
        <end position="636"/>
    </location>
</feature>
<keyword evidence="9" id="KW-1185">Reference proteome</keyword>
<evidence type="ECO:0000256" key="3">
    <source>
        <dbReference type="ARBA" id="ARBA00023163"/>
    </source>
</evidence>
<dbReference type="Proteomes" id="UP000813824">
    <property type="component" value="Unassembled WGS sequence"/>
</dbReference>
<dbReference type="InterPro" id="IPR017930">
    <property type="entry name" value="Myb_dom"/>
</dbReference>
<dbReference type="OrthoDB" id="2143914at2759"/>
<protein>
    <submittedName>
        <fullName evidence="8">Uncharacterized protein</fullName>
    </submittedName>
</protein>
<dbReference type="GO" id="GO:0042795">
    <property type="term" value="P:snRNA transcription by RNA polymerase II"/>
    <property type="evidence" value="ECO:0007669"/>
    <property type="project" value="TreeGrafter"/>
</dbReference>
<comment type="caution">
    <text evidence="8">The sequence shown here is derived from an EMBL/GenBank/DDBJ whole genome shotgun (WGS) entry which is preliminary data.</text>
</comment>
<dbReference type="PROSITE" id="PS50090">
    <property type="entry name" value="MYB_LIKE"/>
    <property type="match status" value="3"/>
</dbReference>
<feature type="region of interest" description="Disordered" evidence="5">
    <location>
        <begin position="387"/>
        <end position="661"/>
    </location>
</feature>
<dbReference type="SMART" id="SM00717">
    <property type="entry name" value="SANT"/>
    <property type="match status" value="4"/>
</dbReference>
<feature type="domain" description="Myb-like" evidence="6">
    <location>
        <begin position="336"/>
        <end position="388"/>
    </location>
</feature>
<gene>
    <name evidence="8" type="ORF">BXZ70DRAFT_1038169</name>
</gene>
<dbReference type="PANTHER" id="PTHR46621">
    <property type="entry name" value="SNRNA-ACTIVATING PROTEIN COMPLEX SUBUNIT 4"/>
    <property type="match status" value="1"/>
</dbReference>
<dbReference type="PANTHER" id="PTHR46621:SF1">
    <property type="entry name" value="SNRNA-ACTIVATING PROTEIN COMPLEX SUBUNIT 4"/>
    <property type="match status" value="1"/>
</dbReference>
<evidence type="ECO:0000256" key="2">
    <source>
        <dbReference type="ARBA" id="ARBA00023125"/>
    </source>
</evidence>
<dbReference type="Gene3D" id="1.10.10.60">
    <property type="entry name" value="Homeodomain-like"/>
    <property type="match status" value="3"/>
</dbReference>
<reference evidence="8" key="1">
    <citation type="journal article" date="2021" name="New Phytol.">
        <title>Evolutionary innovations through gain and loss of genes in the ectomycorrhizal Boletales.</title>
        <authorList>
            <person name="Wu G."/>
            <person name="Miyauchi S."/>
            <person name="Morin E."/>
            <person name="Kuo A."/>
            <person name="Drula E."/>
            <person name="Varga T."/>
            <person name="Kohler A."/>
            <person name="Feng B."/>
            <person name="Cao Y."/>
            <person name="Lipzen A."/>
            <person name="Daum C."/>
            <person name="Hundley H."/>
            <person name="Pangilinan J."/>
            <person name="Johnson J."/>
            <person name="Barry K."/>
            <person name="LaButti K."/>
            <person name="Ng V."/>
            <person name="Ahrendt S."/>
            <person name="Min B."/>
            <person name="Choi I.G."/>
            <person name="Park H."/>
            <person name="Plett J.M."/>
            <person name="Magnuson J."/>
            <person name="Spatafora J.W."/>
            <person name="Nagy L.G."/>
            <person name="Henrissat B."/>
            <person name="Grigoriev I.V."/>
            <person name="Yang Z.L."/>
            <person name="Xu J."/>
            <person name="Martin F.M."/>
        </authorList>
    </citation>
    <scope>NUCLEOTIDE SEQUENCE</scope>
    <source>
        <strain evidence="8">KKN 215</strain>
    </source>
</reference>
<dbReference type="GO" id="GO:0000978">
    <property type="term" value="F:RNA polymerase II cis-regulatory region sequence-specific DNA binding"/>
    <property type="evidence" value="ECO:0007669"/>
    <property type="project" value="TreeGrafter"/>
</dbReference>
<feature type="domain" description="HTH myb-type" evidence="7">
    <location>
        <begin position="341"/>
        <end position="392"/>
    </location>
</feature>
<feature type="compositionally biased region" description="Polar residues" evidence="5">
    <location>
        <begin position="599"/>
        <end position="612"/>
    </location>
</feature>
<feature type="compositionally biased region" description="Basic residues" evidence="5">
    <location>
        <begin position="565"/>
        <end position="574"/>
    </location>
</feature>
<dbReference type="CDD" id="cd00167">
    <property type="entry name" value="SANT"/>
    <property type="match status" value="4"/>
</dbReference>
<proteinExistence type="predicted"/>
<dbReference type="InterPro" id="IPR009057">
    <property type="entry name" value="Homeodomain-like_sf"/>
</dbReference>
<evidence type="ECO:0000256" key="4">
    <source>
        <dbReference type="ARBA" id="ARBA00023242"/>
    </source>
</evidence>
<dbReference type="InterPro" id="IPR001005">
    <property type="entry name" value="SANT/Myb"/>
</dbReference>
<sequence length="661" mass="72266">MASAPWSGIPQETSDLAHKVLQANKDHQYALKVYTERLEAELEAVDKLLAIAEQSDEERDVDAGGTAFVPESIKATGPFYTEARIEESPFWNDAERRRQYLKDTTVHPMKLSEIEALGDAVKAELQRAHAHATQQLGQPSVTTHHNVDIDWNRVATRVASSGTADVQRSATDYQVRWCGSTSSQWNHTVWLQSEITRLKELVGDAKQGEVNWVQIAHQLGTGRTPIDCMRYAVPRQTHTWTPGTDARLVEAVNIYGTANWMLVARMVSDDATASQCQNRYTRSLDPALVRGTWSEEEDAQLRRAVEVFGHTWSDVCNFVAGRNSEQCRDRWQDFVNPNVTRTKWTQGEDEALLRTIEQVGEGRWKEISRVMDNGRTDSMCRARYLTLTKRRQKGITTSQSPTPSETSRAQTPALNPSQQVGSATEQAAGPSNPRPKPRPRAKSKAQQDDGSLLLEESTAPEAETTIAKKAAPRQRKSRLAMSSTVPDDTEETPGTKPSEPALRGKKRAAHDSSDEPSAKKRRSTKGKGKDAPAEGTLAAVDGGSNVDPSFLLPSEAEPISEQPKRPKPTPRMRKQTAAATEADQTPSSTAAPSAFANGNDPSSIAPTDNSQDAVGDAALSTHQKRLVAKGSTRRKSLPASAPARKSARLASKSGEAGEGDG</sequence>
<keyword evidence="1" id="KW-0805">Transcription regulation</keyword>
<keyword evidence="3" id="KW-0804">Transcription</keyword>
<feature type="domain" description="HTH myb-type" evidence="7">
    <location>
        <begin position="285"/>
        <end position="339"/>
    </location>
</feature>
<feature type="domain" description="Myb-like" evidence="6">
    <location>
        <begin position="285"/>
        <end position="335"/>
    </location>
</feature>
<dbReference type="GO" id="GO:0019185">
    <property type="term" value="C:snRNA-activating protein complex"/>
    <property type="evidence" value="ECO:0007669"/>
    <property type="project" value="TreeGrafter"/>
</dbReference>